<feature type="compositionally biased region" description="Acidic residues" evidence="1">
    <location>
        <begin position="185"/>
        <end position="195"/>
    </location>
</feature>
<accession>H2AV22</accession>
<dbReference type="Proteomes" id="UP000005220">
    <property type="component" value="Chromosome 5"/>
</dbReference>
<reference evidence="3 4" key="1">
    <citation type="journal article" date="2011" name="Proc. Natl. Acad. Sci. U.S.A.">
        <title>Evolutionary erosion of yeast sex chromosomes by mating-type switching accidents.</title>
        <authorList>
            <person name="Gordon J.L."/>
            <person name="Armisen D."/>
            <person name="Proux-Wera E."/>
            <person name="Oheigeartaigh S.S."/>
            <person name="Byrne K.P."/>
            <person name="Wolfe K.H."/>
        </authorList>
    </citation>
    <scope>NUCLEOTIDE SEQUENCE [LARGE SCALE GENOMIC DNA]</scope>
    <source>
        <strain evidence="4">ATCC 22294 / BCRC 22015 / CBS 2517 / CECT 1963 / NBRC 1671 / NRRL Y-8276</strain>
    </source>
</reference>
<dbReference type="InterPro" id="IPR039251">
    <property type="entry name" value="OXLD1"/>
</dbReference>
<dbReference type="FunCoup" id="H2AV22">
    <property type="interactions" value="62"/>
</dbReference>
<dbReference type="InterPro" id="IPR019180">
    <property type="entry name" value="Oxidoreductase-like_N"/>
</dbReference>
<dbReference type="InParanoid" id="H2AV22"/>
<evidence type="ECO:0000256" key="1">
    <source>
        <dbReference type="SAM" id="MobiDB-lite"/>
    </source>
</evidence>
<dbReference type="RefSeq" id="XP_003957357.1">
    <property type="nucleotide sequence ID" value="XM_003957308.1"/>
</dbReference>
<proteinExistence type="predicted"/>
<gene>
    <name evidence="3" type="primary">KAFR0E00680</name>
    <name evidence="3" type="ORF">KAFR_0E00680</name>
</gene>
<dbReference type="PANTHER" id="PTHR21193">
    <property type="entry name" value="OXIDOREDUCTASE-LIKE DOMAIN-CONTAINING PROTEIN 1"/>
    <property type="match status" value="1"/>
</dbReference>
<evidence type="ECO:0000313" key="4">
    <source>
        <dbReference type="Proteomes" id="UP000005220"/>
    </source>
</evidence>
<dbReference type="AlphaFoldDB" id="H2AV22"/>
<dbReference type="PANTHER" id="PTHR21193:SF3">
    <property type="entry name" value="OXIDOREDUCTASE-LIKE DOMAIN-CONTAINING PROTEIN 1"/>
    <property type="match status" value="1"/>
</dbReference>
<dbReference type="EMBL" id="HE650825">
    <property type="protein sequence ID" value="CCF58222.1"/>
    <property type="molecule type" value="Genomic_DNA"/>
</dbReference>
<protein>
    <recommendedName>
        <fullName evidence="2">Oxidoreductase-like domain-containing protein</fullName>
    </recommendedName>
</protein>
<keyword evidence="4" id="KW-1185">Reference proteome</keyword>
<evidence type="ECO:0000313" key="3">
    <source>
        <dbReference type="EMBL" id="CCF58222.1"/>
    </source>
</evidence>
<sequence>MLLRTSTRSHRPYVRELHTTFKLLMTFEGISIEASQSPQERMQRVFGGRLKGEVRHRSEIQTLKIAGINVPEKPKEPDNCCMSGCRNCVWETYNEDLRHWNTKRKKAAASMKGTDMIWPLHWSPPLKLLDLRNIPLQLRVQKLKMDEVQKPDIKSLFPKRSSPLPRSVIEAKERNKARRPSSSMEETDEQEEDDGWEDIPIYIKVFAEFERKQRLLRREQKLKRRQMMQT</sequence>
<dbReference type="KEGG" id="kaf:KAFR_0E00680"/>
<evidence type="ECO:0000259" key="2">
    <source>
        <dbReference type="Pfam" id="PF09791"/>
    </source>
</evidence>
<organism evidence="3 4">
    <name type="scientific">Kazachstania africana (strain ATCC 22294 / BCRC 22015 / CBS 2517 / CECT 1963 / NBRC 1671 / NRRL Y-8276)</name>
    <name type="common">Yeast</name>
    <name type="synonym">Kluyveromyces africanus</name>
    <dbReference type="NCBI Taxonomy" id="1071382"/>
    <lineage>
        <taxon>Eukaryota</taxon>
        <taxon>Fungi</taxon>
        <taxon>Dikarya</taxon>
        <taxon>Ascomycota</taxon>
        <taxon>Saccharomycotina</taxon>
        <taxon>Saccharomycetes</taxon>
        <taxon>Saccharomycetales</taxon>
        <taxon>Saccharomycetaceae</taxon>
        <taxon>Kazachstania</taxon>
    </lineage>
</organism>
<dbReference type="eggNOG" id="KOG4690">
    <property type="taxonomic scope" value="Eukaryota"/>
</dbReference>
<feature type="region of interest" description="Disordered" evidence="1">
    <location>
        <begin position="155"/>
        <end position="195"/>
    </location>
</feature>
<feature type="domain" description="Oxidoreductase-like" evidence="2">
    <location>
        <begin position="65"/>
        <end position="108"/>
    </location>
</feature>
<dbReference type="GeneID" id="13882699"/>
<dbReference type="HOGENOM" id="CLU_062297_1_0_1"/>
<name>H2AV22_KAZAF</name>
<dbReference type="GO" id="GO:0005739">
    <property type="term" value="C:mitochondrion"/>
    <property type="evidence" value="ECO:0007669"/>
    <property type="project" value="TreeGrafter"/>
</dbReference>
<dbReference type="STRING" id="1071382.H2AV22"/>
<dbReference type="Pfam" id="PF09791">
    <property type="entry name" value="Oxidored-like"/>
    <property type="match status" value="1"/>
</dbReference>
<dbReference type="OrthoDB" id="10064411at2759"/>